<comment type="subunit">
    <text evidence="1">Component of the 7-subunit TFIIH core complex.</text>
</comment>
<keyword evidence="1" id="KW-0227">DNA damage</keyword>
<proteinExistence type="inferred from homology"/>
<dbReference type="GO" id="GO:0000439">
    <property type="term" value="C:transcription factor TFIIH core complex"/>
    <property type="evidence" value="ECO:0007669"/>
    <property type="project" value="UniProtKB-UniRule"/>
</dbReference>
<dbReference type="Gene3D" id="3.30.70.1220">
    <property type="entry name" value="TFB5-like"/>
    <property type="match status" value="1"/>
</dbReference>
<dbReference type="Proteomes" id="UP000092993">
    <property type="component" value="Unassembled WGS sequence"/>
</dbReference>
<gene>
    <name evidence="2" type="ORF">A0H81_01692</name>
</gene>
<accession>A0A1C7MLJ4</accession>
<evidence type="ECO:0000256" key="1">
    <source>
        <dbReference type="RuleBase" id="RU368032"/>
    </source>
</evidence>
<comment type="subcellular location">
    <subcellularLocation>
        <location evidence="1">Nucleus</location>
    </subcellularLocation>
</comment>
<dbReference type="GO" id="GO:0006367">
    <property type="term" value="P:transcription initiation at RNA polymerase II promoter"/>
    <property type="evidence" value="ECO:0007669"/>
    <property type="project" value="UniProtKB-UniRule"/>
</dbReference>
<dbReference type="InterPro" id="IPR035935">
    <property type="entry name" value="TFB5-like_sf"/>
</dbReference>
<comment type="function">
    <text evidence="1">In NER, TFIIH acts by opening DNA around the lesion to allow the excision of the damaged oligonucleotide and its replacement by a new DNA fragment. In transcription, TFIIH has an essential role in transcription initiation. When the pre-initiation complex (PIC) has been established, TFIIH is required for promoter opening and promoter escape.</text>
</comment>
<keyword evidence="3" id="KW-1185">Reference proteome</keyword>
<keyword evidence="1" id="KW-0539">Nucleus</keyword>
<name>A0A1C7MLJ4_GRIFR</name>
<dbReference type="SUPFAM" id="SSF142897">
    <property type="entry name" value="TFB5-like"/>
    <property type="match status" value="1"/>
</dbReference>
<keyword evidence="1" id="KW-0804">Transcription</keyword>
<keyword evidence="1" id="KW-0805">Transcription regulation</keyword>
<dbReference type="STRING" id="5627.A0A1C7MLJ4"/>
<evidence type="ECO:0000313" key="2">
    <source>
        <dbReference type="EMBL" id="OBZ77688.1"/>
    </source>
</evidence>
<reference evidence="2 3" key="1">
    <citation type="submission" date="2016-03" db="EMBL/GenBank/DDBJ databases">
        <title>Whole genome sequencing of Grifola frondosa 9006-11.</title>
        <authorList>
            <person name="Min B."/>
            <person name="Park H."/>
            <person name="Kim J.-G."/>
            <person name="Cho H."/>
            <person name="Oh Y.-L."/>
            <person name="Kong W.-S."/>
            <person name="Choi I.-G."/>
        </authorList>
    </citation>
    <scope>NUCLEOTIDE SEQUENCE [LARGE SCALE GENOMIC DNA]</scope>
    <source>
        <strain evidence="2 3">9006-11</strain>
    </source>
</reference>
<dbReference type="GO" id="GO:0006289">
    <property type="term" value="P:nucleotide-excision repair"/>
    <property type="evidence" value="ECO:0007669"/>
    <property type="project" value="InterPro"/>
</dbReference>
<dbReference type="AlphaFoldDB" id="A0A1C7MLJ4"/>
<dbReference type="Pfam" id="PF06331">
    <property type="entry name" value="Tfb5"/>
    <property type="match status" value="1"/>
</dbReference>
<keyword evidence="1" id="KW-0234">DNA repair</keyword>
<protein>
    <recommendedName>
        <fullName evidence="1">General transcription and DNA repair factor IIH subunit TFB5</fullName>
    </recommendedName>
</protein>
<comment type="similarity">
    <text evidence="1">Belongs to the TFB5 family.</text>
</comment>
<evidence type="ECO:0000313" key="3">
    <source>
        <dbReference type="Proteomes" id="UP000092993"/>
    </source>
</evidence>
<comment type="caution">
    <text evidence="2">The sequence shown here is derived from an EMBL/GenBank/DDBJ whole genome shotgun (WGS) entry which is preliminary data.</text>
</comment>
<sequence length="96" mass="10912">MNEKESFIIEDLDDHHVVIKADEEWRVRRDLEAEDVTTGRQHVVVTPLCASLVQPFAAMARAYNHPAFIQDQLDYDILSNAELLDVNSPVKVVGRP</sequence>
<dbReference type="OrthoDB" id="354at2759"/>
<dbReference type="InterPro" id="IPR009400">
    <property type="entry name" value="TFIIH_TTDA/Tfb5"/>
</dbReference>
<dbReference type="EMBL" id="LUGG01000002">
    <property type="protein sequence ID" value="OBZ77688.1"/>
    <property type="molecule type" value="Genomic_DNA"/>
</dbReference>
<organism evidence="2 3">
    <name type="scientific">Grifola frondosa</name>
    <name type="common">Maitake</name>
    <name type="synonym">Polyporus frondosus</name>
    <dbReference type="NCBI Taxonomy" id="5627"/>
    <lineage>
        <taxon>Eukaryota</taxon>
        <taxon>Fungi</taxon>
        <taxon>Dikarya</taxon>
        <taxon>Basidiomycota</taxon>
        <taxon>Agaricomycotina</taxon>
        <taxon>Agaricomycetes</taxon>
        <taxon>Polyporales</taxon>
        <taxon>Grifolaceae</taxon>
        <taxon>Grifola</taxon>
    </lineage>
</organism>